<dbReference type="PANTHER" id="PTHR11632">
    <property type="entry name" value="SUCCINATE DEHYDROGENASE 2 FLAVOPROTEIN SUBUNIT"/>
    <property type="match status" value="1"/>
</dbReference>
<comment type="caution">
    <text evidence="6">The sequence shown here is derived from an EMBL/GenBank/DDBJ whole genome shotgun (WGS) entry which is preliminary data.</text>
</comment>
<dbReference type="InterPro" id="IPR030664">
    <property type="entry name" value="SdhA/FrdA/AprA"/>
</dbReference>
<keyword evidence="2" id="KW-0560">Oxidoreductase</keyword>
<name>A0A368YVU6_9HYPH</name>
<evidence type="ECO:0000256" key="2">
    <source>
        <dbReference type="ARBA" id="ARBA00023002"/>
    </source>
</evidence>
<dbReference type="PRINTS" id="PR00368">
    <property type="entry name" value="FADPNR"/>
</dbReference>
<feature type="compositionally biased region" description="Basic and acidic residues" evidence="3">
    <location>
        <begin position="12"/>
        <end position="22"/>
    </location>
</feature>
<organism evidence="6 7">
    <name type="scientific">Phyllobacterium bourgognense</name>
    <dbReference type="NCBI Taxonomy" id="314236"/>
    <lineage>
        <taxon>Bacteria</taxon>
        <taxon>Pseudomonadati</taxon>
        <taxon>Pseudomonadota</taxon>
        <taxon>Alphaproteobacteria</taxon>
        <taxon>Hyphomicrobiales</taxon>
        <taxon>Phyllobacteriaceae</taxon>
        <taxon>Phyllobacterium</taxon>
    </lineage>
</organism>
<dbReference type="InterPro" id="IPR015939">
    <property type="entry name" value="Fum_Rdtase/Succ_DH_flav-like_C"/>
</dbReference>
<dbReference type="GO" id="GO:0009061">
    <property type="term" value="P:anaerobic respiration"/>
    <property type="evidence" value="ECO:0007669"/>
    <property type="project" value="TreeGrafter"/>
</dbReference>
<dbReference type="AlphaFoldDB" id="A0A368YVU6"/>
<sequence>MSRPPSPTLPENSERMSSDRVKSTSNDPLHLQADVLVLGGGPSGAWAALAAAEDGARVVLADKGYLGTSGATAPSNTGTWCVPPGENRAQAVERRWQRTGGLADQRWMLRCVDQAYENLVKLSEWGYLFPQEDDGRLYIANLRGPDYMRFMRRRVLKAGVTVLDHHPALELLSNGDAITGASGVDRQRNRDWSIEAKAVVLATGGCAFHERILGATGLTGDGYLMAAEAGAHLSGMEFTGKYTLAPYETSLNKGLPYRWATFYREDGSPLLDANGEQVSNGIGERERDIAKALIDGPVFARLDHAEPALQDWLRRGQPNCFVPHDRAGIDPFKDLFRITLRAEGTVRGTGGIMLATADCGTGVPGLYVAGDAASRENMTGAVSGGGAVNSSWAIASGWWSGKGASTHARKSARNAFRSISKPLGEAGLRPAGNARANLRTAEIIEAVRAEVIPLEKNYFRDGTTLHTSSERLESLWNDVRQHLHAEGVDRVRSRETASITASARWSLASALARNESRGMHRRGDRPGNDPAFARRILVSGVDAITIGEAQISREGIAS</sequence>
<evidence type="ECO:0000259" key="5">
    <source>
        <dbReference type="Pfam" id="PF02910"/>
    </source>
</evidence>
<dbReference type="GO" id="GO:0009055">
    <property type="term" value="F:electron transfer activity"/>
    <property type="evidence" value="ECO:0007669"/>
    <property type="project" value="TreeGrafter"/>
</dbReference>
<feature type="domain" description="Fumarate reductase/succinate dehydrogenase flavoprotein-like C-terminal" evidence="5">
    <location>
        <begin position="459"/>
        <end position="529"/>
    </location>
</feature>
<feature type="domain" description="FAD-dependent oxidoreductase 2 FAD-binding" evidence="4">
    <location>
        <begin position="34"/>
        <end position="239"/>
    </location>
</feature>
<evidence type="ECO:0000313" key="6">
    <source>
        <dbReference type="EMBL" id="RCW83749.1"/>
    </source>
</evidence>
<dbReference type="InterPro" id="IPR003953">
    <property type="entry name" value="FAD-dep_OxRdtase_2_FAD-bd"/>
</dbReference>
<keyword evidence="1" id="KW-0285">Flavoprotein</keyword>
<feature type="region of interest" description="Disordered" evidence="3">
    <location>
        <begin position="1"/>
        <end position="26"/>
    </location>
</feature>
<dbReference type="Pfam" id="PF00890">
    <property type="entry name" value="FAD_binding_2"/>
    <property type="match status" value="1"/>
</dbReference>
<evidence type="ECO:0000313" key="7">
    <source>
        <dbReference type="Proteomes" id="UP000253324"/>
    </source>
</evidence>
<evidence type="ECO:0000256" key="1">
    <source>
        <dbReference type="ARBA" id="ARBA00022630"/>
    </source>
</evidence>
<accession>A0A368YVU6</accession>
<dbReference type="Pfam" id="PF02910">
    <property type="entry name" value="Succ_DH_flav_C"/>
    <property type="match status" value="1"/>
</dbReference>
<gene>
    <name evidence="6" type="ORF">C7476_105244</name>
</gene>
<dbReference type="PRINTS" id="PR00411">
    <property type="entry name" value="PNDRDTASEI"/>
</dbReference>
<dbReference type="PIRSF" id="PIRSF000171">
    <property type="entry name" value="SDHA_APRA_LASPO"/>
    <property type="match status" value="1"/>
</dbReference>
<keyword evidence="7" id="KW-1185">Reference proteome</keyword>
<dbReference type="SUPFAM" id="SSF46977">
    <property type="entry name" value="Succinate dehydrogenase/fumarate reductase flavoprotein C-terminal domain"/>
    <property type="match status" value="1"/>
</dbReference>
<dbReference type="GO" id="GO:0005886">
    <property type="term" value="C:plasma membrane"/>
    <property type="evidence" value="ECO:0007669"/>
    <property type="project" value="TreeGrafter"/>
</dbReference>
<dbReference type="Gene3D" id="3.50.50.60">
    <property type="entry name" value="FAD/NAD(P)-binding domain"/>
    <property type="match status" value="1"/>
</dbReference>
<dbReference type="InterPro" id="IPR037099">
    <property type="entry name" value="Fum_R/Succ_DH_flav-like_C_sf"/>
</dbReference>
<dbReference type="InterPro" id="IPR036188">
    <property type="entry name" value="FAD/NAD-bd_sf"/>
</dbReference>
<dbReference type="Gene3D" id="1.20.58.100">
    <property type="entry name" value="Fumarate reductase/succinate dehydrogenase flavoprotein-like, C-terminal domain"/>
    <property type="match status" value="1"/>
</dbReference>
<dbReference type="GO" id="GO:0050660">
    <property type="term" value="F:flavin adenine dinucleotide binding"/>
    <property type="evidence" value="ECO:0007669"/>
    <property type="project" value="TreeGrafter"/>
</dbReference>
<evidence type="ECO:0000256" key="3">
    <source>
        <dbReference type="SAM" id="MobiDB-lite"/>
    </source>
</evidence>
<reference evidence="6 7" key="1">
    <citation type="submission" date="2018-07" db="EMBL/GenBank/DDBJ databases">
        <title>Genomic Encyclopedia of Type Strains, Phase III (KMG-III): the genomes of soil and plant-associated and newly described type strains.</title>
        <authorList>
            <person name="Whitman W."/>
        </authorList>
    </citation>
    <scope>NUCLEOTIDE SEQUENCE [LARGE SCALE GENOMIC DNA]</scope>
    <source>
        <strain evidence="6 7">31-25a</strain>
    </source>
</reference>
<dbReference type="EMBL" id="QPJM01000005">
    <property type="protein sequence ID" value="RCW83749.1"/>
    <property type="molecule type" value="Genomic_DNA"/>
</dbReference>
<proteinExistence type="predicted"/>
<evidence type="ECO:0000259" key="4">
    <source>
        <dbReference type="Pfam" id="PF00890"/>
    </source>
</evidence>
<dbReference type="GO" id="GO:0000104">
    <property type="term" value="F:succinate dehydrogenase activity"/>
    <property type="evidence" value="ECO:0007669"/>
    <property type="project" value="TreeGrafter"/>
</dbReference>
<dbReference type="SUPFAM" id="SSF51905">
    <property type="entry name" value="FAD/NAD(P)-binding domain"/>
    <property type="match status" value="1"/>
</dbReference>
<dbReference type="Proteomes" id="UP000253324">
    <property type="component" value="Unassembled WGS sequence"/>
</dbReference>
<dbReference type="PANTHER" id="PTHR11632:SF73">
    <property type="entry name" value="BLR3196 PROTEIN"/>
    <property type="match status" value="1"/>
</dbReference>
<protein>
    <submittedName>
        <fullName evidence="6">Succinate dehydrogenase/fumarate reductase flavoprotein subunit</fullName>
    </submittedName>
</protein>